<proteinExistence type="predicted"/>
<dbReference type="AlphaFoldDB" id="A0A2U8VP91"/>
<dbReference type="KEGG" id="meti:DK427_06540"/>
<reference evidence="1 2" key="1">
    <citation type="submission" date="2018-05" db="EMBL/GenBank/DDBJ databases">
        <title>Complete Genome Sequence of Methylobacterium sp. 17Sr1-43.</title>
        <authorList>
            <person name="Srinivasan S."/>
        </authorList>
    </citation>
    <scope>NUCLEOTIDE SEQUENCE [LARGE SCALE GENOMIC DNA]</scope>
    <source>
        <strain evidence="1 2">17Sr1-43</strain>
    </source>
</reference>
<evidence type="ECO:0000313" key="1">
    <source>
        <dbReference type="EMBL" id="AWN35427.1"/>
    </source>
</evidence>
<evidence type="ECO:0000313" key="2">
    <source>
        <dbReference type="Proteomes" id="UP000246058"/>
    </source>
</evidence>
<dbReference type="RefSeq" id="WP_109950548.1">
    <property type="nucleotide sequence ID" value="NZ_CP029551.1"/>
</dbReference>
<protein>
    <submittedName>
        <fullName evidence="1">Uncharacterized protein</fullName>
    </submittedName>
</protein>
<sequence length="101" mass="11332">MCKPSVTAEEQIAIQREALRGILDTLQNLDPEMTSHAEMERCKKVITRLRAAVKALEAPEIFAAPTEASVNVLADAITAKRLSIVRQQEEQRERPEPAPRR</sequence>
<name>A0A2U8VP91_9HYPH</name>
<dbReference type="Proteomes" id="UP000246058">
    <property type="component" value="Chromosome"/>
</dbReference>
<keyword evidence="2" id="KW-1185">Reference proteome</keyword>
<gene>
    <name evidence="1" type="ORF">DK427_06540</name>
</gene>
<dbReference type="EMBL" id="CP029551">
    <property type="protein sequence ID" value="AWN35427.1"/>
    <property type="molecule type" value="Genomic_DNA"/>
</dbReference>
<accession>A0A2U8VP91</accession>
<organism evidence="1 2">
    <name type="scientific">Methylobacterium radiodurans</name>
    <dbReference type="NCBI Taxonomy" id="2202828"/>
    <lineage>
        <taxon>Bacteria</taxon>
        <taxon>Pseudomonadati</taxon>
        <taxon>Pseudomonadota</taxon>
        <taxon>Alphaproteobacteria</taxon>
        <taxon>Hyphomicrobiales</taxon>
        <taxon>Methylobacteriaceae</taxon>
        <taxon>Methylobacterium</taxon>
    </lineage>
</organism>